<sequence>MPRIVRPLISVGVVVSLAACAHGTTLDHPAEVSGGEDGGLGAGEAGPFGAIGDVGGGGSARDGSGWDPPPGSYAGPCSDVTHHIYLVSPYQELFSFHPASLELHRIGRLPCGDGRPFSMAVDRNGVAWIVDWNGSVIRVDIATGRCEATPYKVEEGVPFSRFGMAFAADDGPDQETLYVRDAVFFGDTDEVNRARTLGVFDRRSYAVHPLGQGAGANADLTGTGDGRLFGFVKQPAEGSFVSELDKLTGATLSERALPGVTIGSSWAFATWGGAFWFFVTNDQDVFSSLVYRLDPDSQAPPELVMPVLLTAVIGAGVSTCAPTEVPH</sequence>
<feature type="chain" id="PRO_5020338890" description="SMP-30/Gluconolactonase/LRE-like region domain-containing protein" evidence="2">
    <location>
        <begin position="22"/>
        <end position="327"/>
    </location>
</feature>
<evidence type="ECO:0008006" key="5">
    <source>
        <dbReference type="Google" id="ProtNLM"/>
    </source>
</evidence>
<proteinExistence type="predicted"/>
<evidence type="ECO:0000313" key="4">
    <source>
        <dbReference type="Proteomes" id="UP000295497"/>
    </source>
</evidence>
<evidence type="ECO:0000256" key="1">
    <source>
        <dbReference type="SAM" id="MobiDB-lite"/>
    </source>
</evidence>
<organism evidence="3 4">
    <name type="scientific">Sorangium cellulosum</name>
    <name type="common">Polyangium cellulosum</name>
    <dbReference type="NCBI Taxonomy" id="56"/>
    <lineage>
        <taxon>Bacteria</taxon>
        <taxon>Pseudomonadati</taxon>
        <taxon>Myxococcota</taxon>
        <taxon>Polyangia</taxon>
        <taxon>Polyangiales</taxon>
        <taxon>Polyangiaceae</taxon>
        <taxon>Sorangium</taxon>
    </lineage>
</organism>
<name>A0A4P2QYA4_SORCE</name>
<evidence type="ECO:0000313" key="3">
    <source>
        <dbReference type="EMBL" id="AUX35560.1"/>
    </source>
</evidence>
<dbReference type="EMBL" id="CP012672">
    <property type="protein sequence ID" value="AUX35560.1"/>
    <property type="molecule type" value="Genomic_DNA"/>
</dbReference>
<accession>A0A4P2QYA4</accession>
<protein>
    <recommendedName>
        <fullName evidence="5">SMP-30/Gluconolactonase/LRE-like region domain-containing protein</fullName>
    </recommendedName>
</protein>
<dbReference type="AlphaFoldDB" id="A0A4P2QYA4"/>
<dbReference type="Proteomes" id="UP000295497">
    <property type="component" value="Chromosome"/>
</dbReference>
<evidence type="ECO:0000256" key="2">
    <source>
        <dbReference type="SAM" id="SignalP"/>
    </source>
</evidence>
<keyword evidence="2" id="KW-0732">Signal</keyword>
<gene>
    <name evidence="3" type="ORF">SOCE836_077540</name>
</gene>
<reference evidence="3 4" key="1">
    <citation type="submission" date="2015-09" db="EMBL/GenBank/DDBJ databases">
        <title>Sorangium comparison.</title>
        <authorList>
            <person name="Zaburannyi N."/>
            <person name="Bunk B."/>
            <person name="Overmann J."/>
            <person name="Mueller R."/>
        </authorList>
    </citation>
    <scope>NUCLEOTIDE SEQUENCE [LARGE SCALE GENOMIC DNA]</scope>
    <source>
        <strain evidence="3 4">So ce836</strain>
    </source>
</reference>
<dbReference type="SUPFAM" id="SSF63829">
    <property type="entry name" value="Calcium-dependent phosphotriesterase"/>
    <property type="match status" value="1"/>
</dbReference>
<feature type="region of interest" description="Disordered" evidence="1">
    <location>
        <begin position="51"/>
        <end position="73"/>
    </location>
</feature>
<feature type="signal peptide" evidence="2">
    <location>
        <begin position="1"/>
        <end position="21"/>
    </location>
</feature>
<dbReference type="PROSITE" id="PS51257">
    <property type="entry name" value="PROKAR_LIPOPROTEIN"/>
    <property type="match status" value="1"/>
</dbReference>